<sequence length="86" mass="10492">MSIHEIVLQDDKFHLHKLVKVKDSIYDPVKKDESTLWFWIYSDTSEFFYFELWDELDHARINENINYKNCNFKVVSINNNNKINYS</sequence>
<evidence type="ECO:0000313" key="1">
    <source>
        <dbReference type="EMBL" id="MCF0264100.1"/>
    </source>
</evidence>
<dbReference type="Proteomes" id="UP000887320">
    <property type="component" value="Unassembled WGS sequence"/>
</dbReference>
<dbReference type="EMBL" id="JAHWXT010000001">
    <property type="protein sequence ID" value="MCF0264100.1"/>
    <property type="molecule type" value="Genomic_DNA"/>
</dbReference>
<gene>
    <name evidence="1" type="ORF">KW868_06395</name>
</gene>
<accession>A0A6A1RQ73</accession>
<organism evidence="1 2">
    <name type="scientific">Acinetobacter guillouiae</name>
    <name type="common">Acinetobacter genomosp. 11</name>
    <dbReference type="NCBI Taxonomy" id="106649"/>
    <lineage>
        <taxon>Bacteria</taxon>
        <taxon>Pseudomonadati</taxon>
        <taxon>Pseudomonadota</taxon>
        <taxon>Gammaproteobacteria</taxon>
        <taxon>Moraxellales</taxon>
        <taxon>Moraxellaceae</taxon>
        <taxon>Acinetobacter</taxon>
    </lineage>
</organism>
<name>A0A6A1RQ73_ACIGI</name>
<dbReference type="AlphaFoldDB" id="A0A6A1RQ73"/>
<proteinExistence type="predicted"/>
<protein>
    <submittedName>
        <fullName evidence="1">Uncharacterized protein</fullName>
    </submittedName>
</protein>
<comment type="caution">
    <text evidence="1">The sequence shown here is derived from an EMBL/GenBank/DDBJ whole genome shotgun (WGS) entry which is preliminary data.</text>
</comment>
<evidence type="ECO:0000313" key="2">
    <source>
        <dbReference type="Proteomes" id="UP000887320"/>
    </source>
</evidence>
<reference evidence="1" key="1">
    <citation type="submission" date="2021-07" db="EMBL/GenBank/DDBJ databases">
        <authorList>
            <person name="Fernandez M."/>
            <person name="Pereira P."/>
            <person name="Torres Tejerizo G.A."/>
            <person name="Gonzalez P."/>
            <person name="Agostini E."/>
        </authorList>
    </citation>
    <scope>NUCLEOTIDE SEQUENCE</scope>
    <source>
        <strain evidence="1">SFC 500-1A</strain>
    </source>
</reference>
<dbReference type="RefSeq" id="WP_004721234.1">
    <property type="nucleotide sequence ID" value="NZ_BBRY01000002.1"/>
</dbReference>